<keyword evidence="2" id="KW-1185">Reference proteome</keyword>
<sequence length="147" mass="16478">MKNFKATQEVLVDGIGKIGVKSFESLVDRIVTAIQPTQAMGLFEKIEKDMARVREGDEMIDRMKSTGYGYALNEKESRIMTCDLLMRELYAHGRLDKENSIYKDAEGNEVLVEPKAYKLDPRFAKKTPIGCSCEDGEEDGNVACEDG</sequence>
<accession>A0ABD2Z0H1</accession>
<dbReference type="AlphaFoldDB" id="A0ABD2Z0H1"/>
<protein>
    <submittedName>
        <fullName evidence="1">Uncharacterized protein</fullName>
    </submittedName>
</protein>
<comment type="caution">
    <text evidence="1">The sequence shown here is derived from an EMBL/GenBank/DDBJ whole genome shotgun (WGS) entry which is preliminary data.</text>
</comment>
<reference evidence="1 2" key="1">
    <citation type="submission" date="2024-11" db="EMBL/GenBank/DDBJ databases">
        <title>A near-complete genome assembly of Cinchona calisaya.</title>
        <authorList>
            <person name="Lian D.C."/>
            <person name="Zhao X.W."/>
            <person name="Wei L."/>
        </authorList>
    </citation>
    <scope>NUCLEOTIDE SEQUENCE [LARGE SCALE GENOMIC DNA]</scope>
    <source>
        <tissue evidence="1">Nenye</tissue>
    </source>
</reference>
<evidence type="ECO:0000313" key="2">
    <source>
        <dbReference type="Proteomes" id="UP001630127"/>
    </source>
</evidence>
<name>A0ABD2Z0H1_9GENT</name>
<evidence type="ECO:0000313" key="1">
    <source>
        <dbReference type="EMBL" id="KAL3513006.1"/>
    </source>
</evidence>
<dbReference type="Proteomes" id="UP001630127">
    <property type="component" value="Unassembled WGS sequence"/>
</dbReference>
<proteinExistence type="predicted"/>
<dbReference type="EMBL" id="JBJUIK010000011">
    <property type="protein sequence ID" value="KAL3513006.1"/>
    <property type="molecule type" value="Genomic_DNA"/>
</dbReference>
<organism evidence="1 2">
    <name type="scientific">Cinchona calisaya</name>
    <dbReference type="NCBI Taxonomy" id="153742"/>
    <lineage>
        <taxon>Eukaryota</taxon>
        <taxon>Viridiplantae</taxon>
        <taxon>Streptophyta</taxon>
        <taxon>Embryophyta</taxon>
        <taxon>Tracheophyta</taxon>
        <taxon>Spermatophyta</taxon>
        <taxon>Magnoliopsida</taxon>
        <taxon>eudicotyledons</taxon>
        <taxon>Gunneridae</taxon>
        <taxon>Pentapetalae</taxon>
        <taxon>asterids</taxon>
        <taxon>lamiids</taxon>
        <taxon>Gentianales</taxon>
        <taxon>Rubiaceae</taxon>
        <taxon>Cinchonoideae</taxon>
        <taxon>Cinchoneae</taxon>
        <taxon>Cinchona</taxon>
    </lineage>
</organism>
<gene>
    <name evidence="1" type="ORF">ACH5RR_025723</name>
</gene>